<dbReference type="GO" id="GO:0005524">
    <property type="term" value="F:ATP binding"/>
    <property type="evidence" value="ECO:0007669"/>
    <property type="project" value="UniProtKB-UniRule"/>
</dbReference>
<dbReference type="InterPro" id="IPR000719">
    <property type="entry name" value="Prot_kinase_dom"/>
</dbReference>
<dbReference type="PANTHER" id="PTHR24349">
    <property type="entry name" value="SERINE/THREONINE-PROTEIN KINASE"/>
    <property type="match status" value="1"/>
</dbReference>
<feature type="binding site" evidence="8">
    <location>
        <position position="48"/>
    </location>
    <ligand>
        <name>ATP</name>
        <dbReference type="ChEBI" id="CHEBI:30616"/>
    </ligand>
</feature>
<evidence type="ECO:0000256" key="4">
    <source>
        <dbReference type="ARBA" id="ARBA00022741"/>
    </source>
</evidence>
<dbReference type="GO" id="GO:0004674">
    <property type="term" value="F:protein serine/threonine kinase activity"/>
    <property type="evidence" value="ECO:0007669"/>
    <property type="project" value="UniProtKB-KW"/>
</dbReference>
<keyword evidence="3" id="KW-0808">Transferase</keyword>
<evidence type="ECO:0000256" key="3">
    <source>
        <dbReference type="ARBA" id="ARBA00022679"/>
    </source>
</evidence>
<dbReference type="Pfam" id="PF00069">
    <property type="entry name" value="Pkinase"/>
    <property type="match status" value="1"/>
</dbReference>
<dbReference type="InterPro" id="IPR050205">
    <property type="entry name" value="CDPK_Ser/Thr_kinases"/>
</dbReference>
<evidence type="ECO:0000256" key="2">
    <source>
        <dbReference type="ARBA" id="ARBA00022527"/>
    </source>
</evidence>
<dbReference type="CDD" id="cd05117">
    <property type="entry name" value="STKc_CAMK"/>
    <property type="match status" value="1"/>
</dbReference>
<dbReference type="SMART" id="SM00220">
    <property type="entry name" value="S_TKc"/>
    <property type="match status" value="1"/>
</dbReference>
<evidence type="ECO:0000256" key="7">
    <source>
        <dbReference type="ARBA" id="ARBA00058225"/>
    </source>
</evidence>
<dbReference type="AlphaFoldDB" id="A0A0C9S9B9"/>
<dbReference type="PROSITE" id="PS00107">
    <property type="entry name" value="PROTEIN_KINASE_ATP"/>
    <property type="match status" value="1"/>
</dbReference>
<dbReference type="PROSITE" id="PS00108">
    <property type="entry name" value="PROTEIN_KINASE_ST"/>
    <property type="match status" value="1"/>
</dbReference>
<comment type="function">
    <text evidence="7">CIPK serine-threonine protein kinases interact with CBL proteins. Binding of a CBL protein to the regulatory NAF domain of CIPK protein lead to the activation of the kinase in a calcium-dependent manner.</text>
</comment>
<evidence type="ECO:0000256" key="6">
    <source>
        <dbReference type="ARBA" id="ARBA00022840"/>
    </source>
</evidence>
<evidence type="ECO:0000313" key="11">
    <source>
        <dbReference type="EMBL" id="JAG88388.1"/>
    </source>
</evidence>
<evidence type="ECO:0000256" key="1">
    <source>
        <dbReference type="ARBA" id="ARBA00006234"/>
    </source>
</evidence>
<dbReference type="PROSITE" id="PS50011">
    <property type="entry name" value="PROTEIN_KINASE_DOM"/>
    <property type="match status" value="1"/>
</dbReference>
<dbReference type="EMBL" id="GCHU01008189">
    <property type="protein sequence ID" value="JAG88388.1"/>
    <property type="molecule type" value="Transcribed_RNA"/>
</dbReference>
<comment type="similarity">
    <text evidence="1">Belongs to the protein kinase superfamily. CAMK Ser/Thr protein kinase family. SNF1 subfamily.</text>
</comment>
<dbReference type="InterPro" id="IPR011009">
    <property type="entry name" value="Kinase-like_dom_sf"/>
</dbReference>
<keyword evidence="6 8" id="KW-0067">ATP-binding</keyword>
<evidence type="ECO:0000256" key="5">
    <source>
        <dbReference type="ARBA" id="ARBA00022777"/>
    </source>
</evidence>
<proteinExistence type="inferred from homology"/>
<protein>
    <submittedName>
        <fullName evidence="11">TSA: Wollemia nobilis Ref_Wollemi_Transcript_8240_1567 transcribed RNA sequence</fullName>
    </submittedName>
</protein>
<feature type="domain" description="Protein kinase" evidence="10">
    <location>
        <begin position="15"/>
        <end position="268"/>
    </location>
</feature>
<evidence type="ECO:0000256" key="9">
    <source>
        <dbReference type="RuleBase" id="RU000304"/>
    </source>
</evidence>
<keyword evidence="5" id="KW-0418">Kinase</keyword>
<dbReference type="InterPro" id="IPR017441">
    <property type="entry name" value="Protein_kinase_ATP_BS"/>
</dbReference>
<evidence type="ECO:0000259" key="10">
    <source>
        <dbReference type="PROSITE" id="PS50011"/>
    </source>
</evidence>
<evidence type="ECO:0000256" key="8">
    <source>
        <dbReference type="PROSITE-ProRule" id="PRU10141"/>
    </source>
</evidence>
<sequence>MNMQSEVSASIESEYLIGKELGRGGFGVIRLCTDKRNGQQMACKTILKDNKGKEQNEVQIMQKLSDHMNVVKLHKVYEDKCFLHIVMEFCSGGTLLDAMKRELPQNGCYKEYEAAKIMKALTIAIKNCHAIEVVHRDIKPENILLTCDGQLRLADFGLSLHCPKGEKLSGGVGSLFYVAPEMLLGTYTTKVDVWAAGVILHVLLSGMLPFDGSNEDILQGIQRYEQLDFCAAEWRSVSWSAKDLLSKMLCKDVEKRLSASEVLRHQWIKFYTDYVKMPRKQKDHIHIDFSKIPKKEKKQKSPLHISKSG</sequence>
<dbReference type="Gene3D" id="1.10.510.10">
    <property type="entry name" value="Transferase(Phosphotransferase) domain 1"/>
    <property type="match status" value="1"/>
</dbReference>
<name>A0A0C9S9B9_9CONI</name>
<keyword evidence="2 9" id="KW-0723">Serine/threonine-protein kinase</keyword>
<accession>A0A0C9S9B9</accession>
<organism evidence="11">
    <name type="scientific">Wollemia nobilis</name>
    <dbReference type="NCBI Taxonomy" id="56998"/>
    <lineage>
        <taxon>Eukaryota</taxon>
        <taxon>Viridiplantae</taxon>
        <taxon>Streptophyta</taxon>
        <taxon>Embryophyta</taxon>
        <taxon>Tracheophyta</taxon>
        <taxon>Spermatophyta</taxon>
        <taxon>Pinopsida</taxon>
        <taxon>Pinidae</taxon>
        <taxon>Conifers II</taxon>
        <taxon>Araucariales</taxon>
        <taxon>Araucariaceae</taxon>
        <taxon>Wollemia</taxon>
    </lineage>
</organism>
<keyword evidence="4 8" id="KW-0547">Nucleotide-binding</keyword>
<dbReference type="InterPro" id="IPR008271">
    <property type="entry name" value="Ser/Thr_kinase_AS"/>
</dbReference>
<reference evidence="11" key="1">
    <citation type="submission" date="2015-02" db="EMBL/GenBank/DDBJ databases">
        <title>A transcriptome of Wollemia nobilis - a relic of Gondwana.</title>
        <authorList>
            <person name="Chia J.Y."/>
            <person name="Leong Y.S."/>
            <person name="Abdul Karim S."/>
            <person name="Wan Azmi N."/>
            <person name="Hercus R."/>
            <person name="Croft L."/>
        </authorList>
    </citation>
    <scope>NUCLEOTIDE SEQUENCE</scope>
    <source>
        <strain evidence="11">MaeBrown</strain>
        <tissue evidence="11">Leaf</tissue>
    </source>
</reference>
<dbReference type="SUPFAM" id="SSF56112">
    <property type="entry name" value="Protein kinase-like (PK-like)"/>
    <property type="match status" value="1"/>
</dbReference>
<dbReference type="FunFam" id="1.10.510.10:FF:000571">
    <property type="entry name" value="Maternal embryonic leucine zipper kinase"/>
    <property type="match status" value="1"/>
</dbReference>